<evidence type="ECO:0000313" key="1">
    <source>
        <dbReference type="EMBL" id="MBW88323.1"/>
    </source>
</evidence>
<organism evidence="1">
    <name type="scientific">Rhizophora mucronata</name>
    <name type="common">Asiatic mangrove</name>
    <dbReference type="NCBI Taxonomy" id="61149"/>
    <lineage>
        <taxon>Eukaryota</taxon>
        <taxon>Viridiplantae</taxon>
        <taxon>Streptophyta</taxon>
        <taxon>Embryophyta</taxon>
        <taxon>Tracheophyta</taxon>
        <taxon>Spermatophyta</taxon>
        <taxon>Magnoliopsida</taxon>
        <taxon>eudicotyledons</taxon>
        <taxon>Gunneridae</taxon>
        <taxon>Pentapetalae</taxon>
        <taxon>rosids</taxon>
        <taxon>fabids</taxon>
        <taxon>Malpighiales</taxon>
        <taxon>Rhizophoraceae</taxon>
        <taxon>Rhizophora</taxon>
    </lineage>
</organism>
<dbReference type="EMBL" id="GGEC01007841">
    <property type="protein sequence ID" value="MBW88324.1"/>
    <property type="molecule type" value="Transcribed_RNA"/>
</dbReference>
<reference evidence="1" key="1">
    <citation type="submission" date="2018-02" db="EMBL/GenBank/DDBJ databases">
        <title>Rhizophora mucronata_Transcriptome.</title>
        <authorList>
            <person name="Meera S.P."/>
            <person name="Sreeshan A."/>
            <person name="Augustine A."/>
        </authorList>
    </citation>
    <scope>NUCLEOTIDE SEQUENCE</scope>
    <source>
        <tissue evidence="1">Leaf</tissue>
    </source>
</reference>
<sequence>MCLGPCVHSTQCPRYQPGFAFRSNCALDDCPSVKFSKGLQMVSFPIVPSDSKLVTDVHSPKFYFTKYQASQVLVILLGVFQLILVGDGGTSLMTCFWTNSKSQELAAITCFMEFAEGMKLETAEGIRSFNWPKTALYSGEYFMPGLHMQFPQHFQLKENLHPDQCTSRPMYQLVTLTLTIKP</sequence>
<accession>A0A2P2J4B0</accession>
<name>A0A2P2J4B0_RHIMU</name>
<dbReference type="EMBL" id="GGEC01007840">
    <property type="protein sequence ID" value="MBW88323.1"/>
    <property type="molecule type" value="Transcribed_RNA"/>
</dbReference>
<proteinExistence type="predicted"/>
<protein>
    <submittedName>
        <fullName evidence="1">Uncharacterized protein</fullName>
    </submittedName>
</protein>
<dbReference type="AlphaFoldDB" id="A0A2P2J4B0"/>